<reference evidence="4" key="1">
    <citation type="journal article" date="2023" name="Int. J. Syst. Evol. Microbiol.">
        <title>Collibacillus ludicampi gen. nov., sp. nov., a new soil bacterium of the family Alicyclobacillaceae.</title>
        <authorList>
            <person name="Jojima T."/>
            <person name="Ioku Y."/>
            <person name="Fukuta Y."/>
            <person name="Shirasaka N."/>
            <person name="Matsumura Y."/>
            <person name="Mori M."/>
        </authorList>
    </citation>
    <scope>NUCLEOTIDE SEQUENCE</scope>
    <source>
        <strain evidence="4">TP075</strain>
    </source>
</reference>
<organism evidence="4 5">
    <name type="scientific">Collibacillus ludicampi</name>
    <dbReference type="NCBI Taxonomy" id="2771369"/>
    <lineage>
        <taxon>Bacteria</taxon>
        <taxon>Bacillati</taxon>
        <taxon>Bacillota</taxon>
        <taxon>Bacilli</taxon>
        <taxon>Bacillales</taxon>
        <taxon>Alicyclobacillaceae</taxon>
        <taxon>Collibacillus</taxon>
    </lineage>
</organism>
<evidence type="ECO:0000313" key="4">
    <source>
        <dbReference type="EMBL" id="GIM47650.1"/>
    </source>
</evidence>
<comment type="caution">
    <text evidence="4">The sequence shown here is derived from an EMBL/GenBank/DDBJ whole genome shotgun (WGS) entry which is preliminary data.</text>
</comment>
<keyword evidence="5" id="KW-1185">Reference proteome</keyword>
<feature type="transmembrane region" description="Helical" evidence="3">
    <location>
        <begin position="48"/>
        <end position="67"/>
    </location>
</feature>
<accession>A0AAV4LIJ9</accession>
<evidence type="ECO:0000313" key="5">
    <source>
        <dbReference type="Proteomes" id="UP001057291"/>
    </source>
</evidence>
<evidence type="ECO:0000256" key="2">
    <source>
        <dbReference type="ARBA" id="ARBA00023136"/>
    </source>
</evidence>
<keyword evidence="3" id="KW-0812">Transmembrane</keyword>
<dbReference type="GO" id="GO:0009847">
    <property type="term" value="P:spore germination"/>
    <property type="evidence" value="ECO:0007669"/>
    <property type="project" value="InterPro"/>
</dbReference>
<dbReference type="GO" id="GO:0016020">
    <property type="term" value="C:membrane"/>
    <property type="evidence" value="ECO:0007669"/>
    <property type="project" value="InterPro"/>
</dbReference>
<gene>
    <name evidence="4" type="ORF">DNHGIG_31990</name>
</gene>
<keyword evidence="2 3" id="KW-0472">Membrane</keyword>
<dbReference type="AlphaFoldDB" id="A0AAV4LIJ9"/>
<protein>
    <recommendedName>
        <fullName evidence="6">Spore germination protein</fullName>
    </recommendedName>
</protein>
<name>A0AAV4LIJ9_9BACL</name>
<evidence type="ECO:0008006" key="6">
    <source>
        <dbReference type="Google" id="ProtNLM"/>
    </source>
</evidence>
<proteinExistence type="inferred from homology"/>
<feature type="transmembrane region" description="Helical" evidence="3">
    <location>
        <begin position="73"/>
        <end position="96"/>
    </location>
</feature>
<dbReference type="Proteomes" id="UP001057291">
    <property type="component" value="Unassembled WGS sequence"/>
</dbReference>
<dbReference type="InterPro" id="IPR004995">
    <property type="entry name" value="Spore_Ger"/>
</dbReference>
<dbReference type="PANTHER" id="PTHR22550">
    <property type="entry name" value="SPORE GERMINATION PROTEIN"/>
    <property type="match status" value="1"/>
</dbReference>
<sequence>MEVTFEALREAGVVLPKQVGVTASIVGALVIGQAAISAGLASSPMVMVAALTGISSFMIPRFTAGIALRWLRFPIIILAGTLGLLGIMLGVIGIVVHLSTLRSFGVPYLKPLAPLKVRSLLDTIVRSPVWARYVRTHLTGESNKYKQSPGLKPGPEKGGD</sequence>
<feature type="transmembrane region" description="Helical" evidence="3">
    <location>
        <begin position="20"/>
        <end position="41"/>
    </location>
</feature>
<dbReference type="PANTHER" id="PTHR22550:SF5">
    <property type="entry name" value="LEUCINE ZIPPER PROTEIN 4"/>
    <property type="match status" value="1"/>
</dbReference>
<evidence type="ECO:0000256" key="1">
    <source>
        <dbReference type="ARBA" id="ARBA00005278"/>
    </source>
</evidence>
<comment type="similarity">
    <text evidence="1">Belongs to the GerABKA family.</text>
</comment>
<dbReference type="InterPro" id="IPR050768">
    <property type="entry name" value="UPF0353/GerABKA_families"/>
</dbReference>
<keyword evidence="3" id="KW-1133">Transmembrane helix</keyword>
<dbReference type="Pfam" id="PF03323">
    <property type="entry name" value="GerA"/>
    <property type="match status" value="1"/>
</dbReference>
<dbReference type="EMBL" id="BOQE01000001">
    <property type="protein sequence ID" value="GIM47650.1"/>
    <property type="molecule type" value="Genomic_DNA"/>
</dbReference>
<evidence type="ECO:0000256" key="3">
    <source>
        <dbReference type="SAM" id="Phobius"/>
    </source>
</evidence>